<name>A0A931BPS2_9HYPH</name>
<gene>
    <name evidence="1" type="ORF">I2H38_02900</name>
</gene>
<comment type="caution">
    <text evidence="1">The sequence shown here is derived from an EMBL/GenBank/DDBJ whole genome shotgun (WGS) entry which is preliminary data.</text>
</comment>
<keyword evidence="2" id="KW-1185">Reference proteome</keyword>
<sequence>MRAITMFAIWTSLSTLSGCSNLPKENAECVNRKFDTSVQRAICLNGAEPLSVSLAFRGELERARLALAEEVDAKQITQAEADSEFANYRKSIEERDRLNDLQWSAARAAMIGARIR</sequence>
<dbReference type="EMBL" id="JADQDO010000001">
    <property type="protein sequence ID" value="MBF9232323.1"/>
    <property type="molecule type" value="Genomic_DNA"/>
</dbReference>
<evidence type="ECO:0000313" key="1">
    <source>
        <dbReference type="EMBL" id="MBF9232323.1"/>
    </source>
</evidence>
<dbReference type="Proteomes" id="UP000599312">
    <property type="component" value="Unassembled WGS sequence"/>
</dbReference>
<dbReference type="AlphaFoldDB" id="A0A931BPS2"/>
<accession>A0A931BPS2</accession>
<dbReference type="RefSeq" id="WP_196270283.1">
    <property type="nucleotide sequence ID" value="NZ_JADQDO010000001.1"/>
</dbReference>
<evidence type="ECO:0000313" key="2">
    <source>
        <dbReference type="Proteomes" id="UP000599312"/>
    </source>
</evidence>
<dbReference type="PROSITE" id="PS51257">
    <property type="entry name" value="PROKAR_LIPOPROTEIN"/>
    <property type="match status" value="1"/>
</dbReference>
<organism evidence="1 2">
    <name type="scientific">Microvirga alba</name>
    <dbReference type="NCBI Taxonomy" id="2791025"/>
    <lineage>
        <taxon>Bacteria</taxon>
        <taxon>Pseudomonadati</taxon>
        <taxon>Pseudomonadota</taxon>
        <taxon>Alphaproteobacteria</taxon>
        <taxon>Hyphomicrobiales</taxon>
        <taxon>Methylobacteriaceae</taxon>
        <taxon>Microvirga</taxon>
    </lineage>
</organism>
<protein>
    <submittedName>
        <fullName evidence="1">Uncharacterized protein</fullName>
    </submittedName>
</protein>
<reference evidence="1" key="1">
    <citation type="submission" date="2020-11" db="EMBL/GenBank/DDBJ databases">
        <authorList>
            <person name="Kim M.K."/>
        </authorList>
    </citation>
    <scope>NUCLEOTIDE SEQUENCE</scope>
    <source>
        <strain evidence="1">BT350</strain>
    </source>
</reference>
<proteinExistence type="predicted"/>